<dbReference type="AlphaFoldDB" id="A0A2K2CDZ5"/>
<evidence type="ECO:0000313" key="2">
    <source>
        <dbReference type="Proteomes" id="UP000006729"/>
    </source>
</evidence>
<sequence length="101" mass="11603">MTRRIMITLVTDIYVGLCLFSPWQGIFYMSTLNTLLSATWQGICHGYHCLKCETTHAYGVPHFLCFDHPMHMLQIGDAQHKLGVLKFSGQVLVRQEKSMKK</sequence>
<reference evidence="1 2" key="1">
    <citation type="journal article" date="2006" name="Science">
        <title>The genome of black cottonwood, Populus trichocarpa (Torr. &amp; Gray).</title>
        <authorList>
            <person name="Tuskan G.A."/>
            <person name="Difazio S."/>
            <person name="Jansson S."/>
            <person name="Bohlmann J."/>
            <person name="Grigoriev I."/>
            <person name="Hellsten U."/>
            <person name="Putnam N."/>
            <person name="Ralph S."/>
            <person name="Rombauts S."/>
            <person name="Salamov A."/>
            <person name="Schein J."/>
            <person name="Sterck L."/>
            <person name="Aerts A."/>
            <person name="Bhalerao R.R."/>
            <person name="Bhalerao R.P."/>
            <person name="Blaudez D."/>
            <person name="Boerjan W."/>
            <person name="Brun A."/>
            <person name="Brunner A."/>
            <person name="Busov V."/>
            <person name="Campbell M."/>
            <person name="Carlson J."/>
            <person name="Chalot M."/>
            <person name="Chapman J."/>
            <person name="Chen G.L."/>
            <person name="Cooper D."/>
            <person name="Coutinho P.M."/>
            <person name="Couturier J."/>
            <person name="Covert S."/>
            <person name="Cronk Q."/>
            <person name="Cunningham R."/>
            <person name="Davis J."/>
            <person name="Degroeve S."/>
            <person name="Dejardin A."/>
            <person name="Depamphilis C."/>
            <person name="Detter J."/>
            <person name="Dirks B."/>
            <person name="Dubchak I."/>
            <person name="Duplessis S."/>
            <person name="Ehlting J."/>
            <person name="Ellis B."/>
            <person name="Gendler K."/>
            <person name="Goodstein D."/>
            <person name="Gribskov M."/>
            <person name="Grimwood J."/>
            <person name="Groover A."/>
            <person name="Gunter L."/>
            <person name="Hamberger B."/>
            <person name="Heinze B."/>
            <person name="Helariutta Y."/>
            <person name="Henrissat B."/>
            <person name="Holligan D."/>
            <person name="Holt R."/>
            <person name="Huang W."/>
            <person name="Islam-Faridi N."/>
            <person name="Jones S."/>
            <person name="Jones-Rhoades M."/>
            <person name="Jorgensen R."/>
            <person name="Joshi C."/>
            <person name="Kangasjarvi J."/>
            <person name="Karlsson J."/>
            <person name="Kelleher C."/>
            <person name="Kirkpatrick R."/>
            <person name="Kirst M."/>
            <person name="Kohler A."/>
            <person name="Kalluri U."/>
            <person name="Larimer F."/>
            <person name="Leebens-Mack J."/>
            <person name="Leple J.C."/>
            <person name="Locascio P."/>
            <person name="Lou Y."/>
            <person name="Lucas S."/>
            <person name="Martin F."/>
            <person name="Montanini B."/>
            <person name="Napoli C."/>
            <person name="Nelson D.R."/>
            <person name="Nelson C."/>
            <person name="Nieminen K."/>
            <person name="Nilsson O."/>
            <person name="Pereda V."/>
            <person name="Peter G."/>
            <person name="Philippe R."/>
            <person name="Pilate G."/>
            <person name="Poliakov A."/>
            <person name="Razumovskaya J."/>
            <person name="Richardson P."/>
            <person name="Rinaldi C."/>
            <person name="Ritland K."/>
            <person name="Rouze P."/>
            <person name="Ryaboy D."/>
            <person name="Schmutz J."/>
            <person name="Schrader J."/>
            <person name="Segerman B."/>
            <person name="Shin H."/>
            <person name="Siddiqui A."/>
            <person name="Sterky F."/>
            <person name="Terry A."/>
            <person name="Tsai C.J."/>
            <person name="Uberbacher E."/>
            <person name="Unneberg P."/>
            <person name="Vahala J."/>
            <person name="Wall K."/>
            <person name="Wessler S."/>
            <person name="Yang G."/>
            <person name="Yin T."/>
            <person name="Douglas C."/>
            <person name="Marra M."/>
            <person name="Sandberg G."/>
            <person name="Van de Peer Y."/>
            <person name="Rokhsar D."/>
        </authorList>
    </citation>
    <scope>NUCLEOTIDE SEQUENCE [LARGE SCALE GENOMIC DNA]</scope>
    <source>
        <strain evidence="2">cv. Nisqually</strain>
    </source>
</reference>
<proteinExistence type="predicted"/>
<keyword evidence="2" id="KW-1185">Reference proteome</keyword>
<name>A0A2K2CDZ5_POPTR</name>
<dbReference type="Proteomes" id="UP000006729">
    <property type="component" value="Chromosome 1"/>
</dbReference>
<protein>
    <submittedName>
        <fullName evidence="1">Uncharacterized protein</fullName>
    </submittedName>
</protein>
<dbReference type="EMBL" id="CM009290">
    <property type="protein sequence ID" value="PNT60247.1"/>
    <property type="molecule type" value="Genomic_DNA"/>
</dbReference>
<gene>
    <name evidence="1" type="ORF">POPTR_001G460800</name>
</gene>
<evidence type="ECO:0000313" key="1">
    <source>
        <dbReference type="EMBL" id="PNT60247.1"/>
    </source>
</evidence>
<organism evidence="1 2">
    <name type="scientific">Populus trichocarpa</name>
    <name type="common">Western balsam poplar</name>
    <name type="synonym">Populus balsamifera subsp. trichocarpa</name>
    <dbReference type="NCBI Taxonomy" id="3694"/>
    <lineage>
        <taxon>Eukaryota</taxon>
        <taxon>Viridiplantae</taxon>
        <taxon>Streptophyta</taxon>
        <taxon>Embryophyta</taxon>
        <taxon>Tracheophyta</taxon>
        <taxon>Spermatophyta</taxon>
        <taxon>Magnoliopsida</taxon>
        <taxon>eudicotyledons</taxon>
        <taxon>Gunneridae</taxon>
        <taxon>Pentapetalae</taxon>
        <taxon>rosids</taxon>
        <taxon>fabids</taxon>
        <taxon>Malpighiales</taxon>
        <taxon>Salicaceae</taxon>
        <taxon>Saliceae</taxon>
        <taxon>Populus</taxon>
    </lineage>
</organism>
<accession>A0A2K2CDZ5</accession>
<dbReference type="InParanoid" id="A0A2K2CDZ5"/>